<organism evidence="2 3">
    <name type="scientific">Streptomyces albus</name>
    <dbReference type="NCBI Taxonomy" id="1888"/>
    <lineage>
        <taxon>Bacteria</taxon>
        <taxon>Bacillati</taxon>
        <taxon>Actinomycetota</taxon>
        <taxon>Actinomycetes</taxon>
        <taxon>Kitasatosporales</taxon>
        <taxon>Streptomycetaceae</taxon>
        <taxon>Streptomyces</taxon>
    </lineage>
</organism>
<feature type="compositionally biased region" description="Low complexity" evidence="1">
    <location>
        <begin position="15"/>
        <end position="38"/>
    </location>
</feature>
<dbReference type="InterPro" id="IPR014942">
    <property type="entry name" value="AbiEii"/>
</dbReference>
<evidence type="ECO:0000313" key="2">
    <source>
        <dbReference type="EMBL" id="TGG85536.1"/>
    </source>
</evidence>
<dbReference type="Proteomes" id="UP000298111">
    <property type="component" value="Unassembled WGS sequence"/>
</dbReference>
<dbReference type="AlphaFoldDB" id="A0A6C1C9P8"/>
<feature type="region of interest" description="Disordered" evidence="1">
    <location>
        <begin position="1"/>
        <end position="180"/>
    </location>
</feature>
<name>A0A6C1C9P8_9ACTN</name>
<feature type="compositionally biased region" description="Basic residues" evidence="1">
    <location>
        <begin position="93"/>
        <end position="117"/>
    </location>
</feature>
<dbReference type="EMBL" id="RCIY01000044">
    <property type="protein sequence ID" value="TGG85536.1"/>
    <property type="molecule type" value="Genomic_DNA"/>
</dbReference>
<dbReference type="GO" id="GO:0016740">
    <property type="term" value="F:transferase activity"/>
    <property type="evidence" value="ECO:0007669"/>
    <property type="project" value="UniProtKB-KW"/>
</dbReference>
<dbReference type="Pfam" id="PF08843">
    <property type="entry name" value="AbiEii"/>
    <property type="match status" value="1"/>
</dbReference>
<reference evidence="2 3" key="1">
    <citation type="submission" date="2018-10" db="EMBL/GenBank/DDBJ databases">
        <title>Isolation of pseudouridimycin from Streptomyces albus DSM 40763.</title>
        <authorList>
            <person name="Rosenqvist P."/>
            <person name="Metsae-Ketelae M."/>
            <person name="Virta P."/>
        </authorList>
    </citation>
    <scope>NUCLEOTIDE SEQUENCE [LARGE SCALE GENOMIC DNA]</scope>
    <source>
        <strain evidence="2 3">DSM 40763</strain>
    </source>
</reference>
<gene>
    <name evidence="2" type="ORF">D8771_10210</name>
</gene>
<sequence>MGAGRAPQRPRGHAARPLPLLRAPRQTAPAARWRAPRTGPGGDAARRASVPQCAPRQTGRATGTVRHPALPRGGRRDRGTPAGGAAGRAVRAAPRHPRRGAGVRRVRQRRGAGRRVASRCGGGGGGAAVSGTAAEEPGGQRPGPEWRRFSFGPWPADETVPQEQPDEATRRGLELPPTLRPVAGGEAVVQRPVFDPSVQHHTRAMRLGEPEFADAQAGTRWYAARRRALDHVLAAVADSPWAPHLVLRGSVLLRAWYGDAAREPGDLDFVVEPVTWQLADPRTERMLEELARAAEEHSARAGGPVLLDARGAARDEIWTYDRVPGRRLVVPWNAEGLPGGTVQLDFVFGEALPAPAAPTRVPRPDGVPGGPLTLRAATRELSLAWKVLWLANDMYPEGKDFYDAVLLAEDPSFTLSFDLLRAVFRDVEYGYFDRNPVLAGVIRHAAAQAEWREFAKDHPHITGPAATAPDGPPAEWLERLDAGLAPTFAPKDDGSGESVRYRLSARWLAPLVAESHAAFAAGGLPAVLQRLHRSHVPPGSALVVARQLLGPAGHTLEEVCSALAAFRPDPDPERPWRREGWPAPDLTRAAEWLRGD</sequence>
<evidence type="ECO:0000256" key="1">
    <source>
        <dbReference type="SAM" id="MobiDB-lite"/>
    </source>
</evidence>
<protein>
    <submittedName>
        <fullName evidence="2">Nucleotidyl transferase AbiEii/AbiGii toxin family protein</fullName>
    </submittedName>
</protein>
<accession>A0A6C1C9P8</accession>
<proteinExistence type="predicted"/>
<evidence type="ECO:0000313" key="3">
    <source>
        <dbReference type="Proteomes" id="UP000298111"/>
    </source>
</evidence>
<comment type="caution">
    <text evidence="2">The sequence shown here is derived from an EMBL/GenBank/DDBJ whole genome shotgun (WGS) entry which is preliminary data.</text>
</comment>
<keyword evidence="2" id="KW-0808">Transferase</keyword>